<dbReference type="EMBL" id="MTYJ01000079">
    <property type="protein sequence ID" value="OQV16048.1"/>
    <property type="molecule type" value="Genomic_DNA"/>
</dbReference>
<feature type="transmembrane region" description="Helical" evidence="6">
    <location>
        <begin position="578"/>
        <end position="596"/>
    </location>
</feature>
<dbReference type="InterPro" id="IPR001898">
    <property type="entry name" value="SLC13A/DASS"/>
</dbReference>
<feature type="transmembrane region" description="Helical" evidence="6">
    <location>
        <begin position="87"/>
        <end position="106"/>
    </location>
</feature>
<comment type="subcellular location">
    <subcellularLocation>
        <location evidence="1">Membrane</location>
        <topology evidence="1">Multi-pass membrane protein</topology>
    </subcellularLocation>
</comment>
<dbReference type="PANTHER" id="PTHR10283:SF82">
    <property type="entry name" value="SOLUTE CARRIER FAMILY 13 MEMBER 2"/>
    <property type="match status" value="1"/>
</dbReference>
<comment type="caution">
    <text evidence="7">The sequence shown here is derived from an EMBL/GenBank/DDBJ whole genome shotgun (WGS) entry which is preliminary data.</text>
</comment>
<gene>
    <name evidence="7" type="ORF">BV898_09818</name>
</gene>
<feature type="transmembrane region" description="Helical" evidence="6">
    <location>
        <begin position="374"/>
        <end position="392"/>
    </location>
</feature>
<evidence type="ECO:0000256" key="6">
    <source>
        <dbReference type="SAM" id="Phobius"/>
    </source>
</evidence>
<comment type="similarity">
    <text evidence="2">Belongs to the SLC13A/DASS transporter (TC 2.A.47) family. NADC subfamily.</text>
</comment>
<keyword evidence="5 6" id="KW-0472">Membrane</keyword>
<evidence type="ECO:0000256" key="4">
    <source>
        <dbReference type="ARBA" id="ARBA00022989"/>
    </source>
</evidence>
<keyword evidence="3 6" id="KW-0812">Transmembrane</keyword>
<feature type="transmembrane region" description="Helical" evidence="6">
    <location>
        <begin position="450"/>
        <end position="468"/>
    </location>
</feature>
<evidence type="ECO:0000313" key="8">
    <source>
        <dbReference type="Proteomes" id="UP000192578"/>
    </source>
</evidence>
<organism evidence="7 8">
    <name type="scientific">Hypsibius exemplaris</name>
    <name type="common">Freshwater tardigrade</name>
    <dbReference type="NCBI Taxonomy" id="2072580"/>
    <lineage>
        <taxon>Eukaryota</taxon>
        <taxon>Metazoa</taxon>
        <taxon>Ecdysozoa</taxon>
        <taxon>Tardigrada</taxon>
        <taxon>Eutardigrada</taxon>
        <taxon>Parachela</taxon>
        <taxon>Hypsibioidea</taxon>
        <taxon>Hypsibiidae</taxon>
        <taxon>Hypsibius</taxon>
    </lineage>
</organism>
<feature type="transmembrane region" description="Helical" evidence="6">
    <location>
        <begin position="273"/>
        <end position="290"/>
    </location>
</feature>
<evidence type="ECO:0000256" key="3">
    <source>
        <dbReference type="ARBA" id="ARBA00022692"/>
    </source>
</evidence>
<protein>
    <submittedName>
        <fullName evidence="7">Sodium-dependent low-affinity dicarboxylate transporter 1</fullName>
    </submittedName>
</protein>
<feature type="transmembrane region" description="Helical" evidence="6">
    <location>
        <begin position="48"/>
        <end position="75"/>
    </location>
</feature>
<evidence type="ECO:0000313" key="7">
    <source>
        <dbReference type="EMBL" id="OQV16048.1"/>
    </source>
</evidence>
<accession>A0A1W0WLG6</accession>
<sequence length="644" mass="69602">MANFLQCLKKVFRNAGIWKLILFFSVPALLSPIMILSDSPSAKAGYVLLIVSTFLVFEIVPIPATVLLAIFLMAVSGVQSTVETGKSFATETFFLFTSVLILAISIEETMLHNRLALLTLRVIGVSPSRLILGFLLISGLLSMWMSNAAVTLMILPIALAVSESLSPEEPEDLDVPAGIPYEERVRRLSVAVEQLRKMSVVNAIRGPIKLQDIMNDEEDEENAIIDRSRFLADTATAPVSRASLENAGIVLRKISGNGDNPALGISKALQLSTAYAANIGGLATLIGAYPNMVLKINVEKMYGTETGLNFMTFLFVCAPVTLGALFLSWIVLSAVFIPGWLRCWVKDPKAEQGRKRVMSALNQKLKLLGPIRQSEITVIVVFLSVIVLWLTRDPRIVPGWASLLQPRCGSDSVPAMIGAVLLFVLPVSTRDLLNGHYAPILTWKRVVLKFPWELLLFAGGLTAFAALADKSGLITTLGQQVPDLSGIPPIVVAGGVSVLASCLTEFMSNSVLTAILTPILANVAEDMGINPLYFMLAATISAQFAFMVPISSFPTVIVKGFGTVSMQDMMKSGIGPKIVCLSFLILSLETIGGFVFDLKTLPPWAEERWQRRMALVVNDTVTGFLKGASGQPSNVAFSLLNATV</sequence>
<feature type="transmembrane region" description="Helical" evidence="6">
    <location>
        <begin position="532"/>
        <end position="557"/>
    </location>
</feature>
<reference evidence="8" key="1">
    <citation type="submission" date="2017-01" db="EMBL/GenBank/DDBJ databases">
        <title>Comparative genomics of anhydrobiosis in the tardigrade Hypsibius dujardini.</title>
        <authorList>
            <person name="Yoshida Y."/>
            <person name="Koutsovoulos G."/>
            <person name="Laetsch D."/>
            <person name="Stevens L."/>
            <person name="Kumar S."/>
            <person name="Horikawa D."/>
            <person name="Ishino K."/>
            <person name="Komine S."/>
            <person name="Tomita M."/>
            <person name="Blaxter M."/>
            <person name="Arakawa K."/>
        </authorList>
    </citation>
    <scope>NUCLEOTIDE SEQUENCE [LARGE SCALE GENOMIC DNA]</scope>
    <source>
        <strain evidence="8">Z151</strain>
    </source>
</reference>
<feature type="transmembrane region" description="Helical" evidence="6">
    <location>
        <begin position="16"/>
        <end position="36"/>
    </location>
</feature>
<dbReference type="PANTHER" id="PTHR10283">
    <property type="entry name" value="SOLUTE CARRIER FAMILY 13 MEMBER"/>
    <property type="match status" value="1"/>
</dbReference>
<name>A0A1W0WLG6_HYPEX</name>
<keyword evidence="4 6" id="KW-1133">Transmembrane helix</keyword>
<dbReference type="Pfam" id="PF00939">
    <property type="entry name" value="Na_sulph_symp"/>
    <property type="match status" value="1"/>
</dbReference>
<proteinExistence type="inferred from homology"/>
<keyword evidence="8" id="KW-1185">Reference proteome</keyword>
<feature type="transmembrane region" description="Helical" evidence="6">
    <location>
        <begin position="310"/>
        <end position="337"/>
    </location>
</feature>
<evidence type="ECO:0000256" key="2">
    <source>
        <dbReference type="ARBA" id="ARBA00006772"/>
    </source>
</evidence>
<dbReference type="AlphaFoldDB" id="A0A1W0WLG6"/>
<dbReference type="OrthoDB" id="6493944at2759"/>
<dbReference type="GO" id="GO:0005886">
    <property type="term" value="C:plasma membrane"/>
    <property type="evidence" value="ECO:0007669"/>
    <property type="project" value="TreeGrafter"/>
</dbReference>
<dbReference type="Proteomes" id="UP000192578">
    <property type="component" value="Unassembled WGS sequence"/>
</dbReference>
<dbReference type="GO" id="GO:0015141">
    <property type="term" value="F:succinate transmembrane transporter activity"/>
    <property type="evidence" value="ECO:0007669"/>
    <property type="project" value="TreeGrafter"/>
</dbReference>
<evidence type="ECO:0000256" key="5">
    <source>
        <dbReference type="ARBA" id="ARBA00023136"/>
    </source>
</evidence>
<evidence type="ECO:0000256" key="1">
    <source>
        <dbReference type="ARBA" id="ARBA00004141"/>
    </source>
</evidence>
<dbReference type="GO" id="GO:0015137">
    <property type="term" value="F:citrate transmembrane transporter activity"/>
    <property type="evidence" value="ECO:0007669"/>
    <property type="project" value="TreeGrafter"/>
</dbReference>